<feature type="signal peptide" evidence="1">
    <location>
        <begin position="1"/>
        <end position="23"/>
    </location>
</feature>
<dbReference type="RefSeq" id="WP_038497750.1">
    <property type="nucleotide sequence ID" value="NZ_BCTH01000020.1"/>
</dbReference>
<dbReference type="KEGG" id="jag:GJA_5359"/>
<dbReference type="STRING" id="1349767.GJA_5359"/>
<reference evidence="2 3" key="1">
    <citation type="journal article" date="2015" name="Genome Announc.">
        <title>Genome Sequence of Mushroom Soft-Rot Pathogen Janthinobacterium agaricidamnosum.</title>
        <authorList>
            <person name="Graupner K."/>
            <person name="Lackner G."/>
            <person name="Hertweck C."/>
        </authorList>
    </citation>
    <scope>NUCLEOTIDE SEQUENCE [LARGE SCALE GENOMIC DNA]</scope>
    <source>
        <strain evidence="3">NBRC 102515 / DSM 9628</strain>
    </source>
</reference>
<proteinExistence type="predicted"/>
<evidence type="ECO:0000313" key="2">
    <source>
        <dbReference type="EMBL" id="CDG85955.1"/>
    </source>
</evidence>
<gene>
    <name evidence="2" type="ORF">GJA_5359</name>
</gene>
<name>W0VE59_9BURK</name>
<dbReference type="AlphaFoldDB" id="W0VE59"/>
<dbReference type="HOGENOM" id="CLU_2093532_0_0_4"/>
<organism evidence="2 3">
    <name type="scientific">Janthinobacterium agaricidamnosum NBRC 102515 = DSM 9628</name>
    <dbReference type="NCBI Taxonomy" id="1349767"/>
    <lineage>
        <taxon>Bacteria</taxon>
        <taxon>Pseudomonadati</taxon>
        <taxon>Pseudomonadota</taxon>
        <taxon>Betaproteobacteria</taxon>
        <taxon>Burkholderiales</taxon>
        <taxon>Oxalobacteraceae</taxon>
        <taxon>Janthinobacterium</taxon>
    </lineage>
</organism>
<dbReference type="EMBL" id="HG322949">
    <property type="protein sequence ID" value="CDG85955.1"/>
    <property type="molecule type" value="Genomic_DNA"/>
</dbReference>
<protein>
    <submittedName>
        <fullName evidence="2">Uncharacterized protein</fullName>
    </submittedName>
</protein>
<evidence type="ECO:0000313" key="3">
    <source>
        <dbReference type="Proteomes" id="UP000027604"/>
    </source>
</evidence>
<accession>W0VE59</accession>
<keyword evidence="3" id="KW-1185">Reference proteome</keyword>
<keyword evidence="1" id="KW-0732">Signal</keyword>
<evidence type="ECO:0000256" key="1">
    <source>
        <dbReference type="SAM" id="SignalP"/>
    </source>
</evidence>
<sequence>MKASWMLGAVLLVAAASSGTAWAQSAAAPAARPFACADALCGAGGHLRGIDLGDLRPAARPAQQFKRTGGGQPAPSMSLRDHAETFDCPVSFAFGGELGAKGSKAAKVLGQTTTWP</sequence>
<dbReference type="PATRIC" id="fig|1349767.4.peg.1953"/>
<feature type="chain" id="PRO_5004798292" evidence="1">
    <location>
        <begin position="24"/>
        <end position="116"/>
    </location>
</feature>
<dbReference type="Proteomes" id="UP000027604">
    <property type="component" value="Chromosome I"/>
</dbReference>